<keyword evidence="2" id="KW-0808">Transferase</keyword>
<keyword evidence="3" id="KW-1185">Reference proteome</keyword>
<dbReference type="eggNOG" id="KOG2878">
    <property type="taxonomic scope" value="Eukaryota"/>
</dbReference>
<dbReference type="GeneID" id="9687586"/>
<gene>
    <name evidence="2" type="primary">GLYK</name>
    <name evidence="2" type="ORF">MICPUCDRAFT_44766</name>
</gene>
<dbReference type="OMA" id="DWPKIET"/>
<sequence>MSSSGGDEIETPPSPSDVDAVRAYVTTGPLFPQLEMRDRDVTETRVAEWIALVAELCDVLGFDAHSMDDAQASRTYRYYLPVYLWTEARILAHVDAYQTPQRSRDPPPPLVVGLSAPQGCGKTTVVSTLVKLLERRGTRAASLSIDDVYLTGAEQDALAAANPTNALLRFRGNAGSHDVGLGVETLRALRDVNGVRGDGGEARGAVRVPRYDKTMRGGRGDRAPVDAWPEVQAPLDVGWMLGFTPIGPDACDAIDPDLVAVDASLSNGGYDALSALVDAWVVVKVADAEWVRAWRLQAERQTRAEGRPTLSDDEVSDFVDRFMPAYVAYLPGLYARGPDGGGEGGGGGGGGSGKKPTLVVEVDERRNVR</sequence>
<dbReference type="Gene3D" id="3.40.50.300">
    <property type="entry name" value="P-loop containing nucleotide triphosphate hydrolases"/>
    <property type="match status" value="1"/>
</dbReference>
<dbReference type="EMBL" id="GG663745">
    <property type="protein sequence ID" value="EEH53654.1"/>
    <property type="molecule type" value="Genomic_DNA"/>
</dbReference>
<organism evidence="3">
    <name type="scientific">Micromonas pusilla (strain CCMP1545)</name>
    <name type="common">Picoplanktonic green alga</name>
    <dbReference type="NCBI Taxonomy" id="564608"/>
    <lineage>
        <taxon>Eukaryota</taxon>
        <taxon>Viridiplantae</taxon>
        <taxon>Chlorophyta</taxon>
        <taxon>Mamiellophyceae</taxon>
        <taxon>Mamiellales</taxon>
        <taxon>Mamiellaceae</taxon>
        <taxon>Micromonas</taxon>
    </lineage>
</organism>
<dbReference type="InterPro" id="IPR027417">
    <property type="entry name" value="P-loop_NTPase"/>
</dbReference>
<feature type="region of interest" description="Disordered" evidence="1">
    <location>
        <begin position="338"/>
        <end position="369"/>
    </location>
</feature>
<accession>C1N2V1</accession>
<proteinExistence type="predicted"/>
<dbReference type="STRING" id="564608.C1N2V1"/>
<dbReference type="Proteomes" id="UP000001876">
    <property type="component" value="Unassembled WGS sequence"/>
</dbReference>
<dbReference type="PANTHER" id="PTHR10285">
    <property type="entry name" value="URIDINE KINASE"/>
    <property type="match status" value="1"/>
</dbReference>
<dbReference type="OrthoDB" id="347435at2759"/>
<reference evidence="2 3" key="1">
    <citation type="journal article" date="2009" name="Science">
        <title>Green evolution and dynamic adaptations revealed by genomes of the marine picoeukaryotes Micromonas.</title>
        <authorList>
            <person name="Worden A.Z."/>
            <person name="Lee J.H."/>
            <person name="Mock T."/>
            <person name="Rouze P."/>
            <person name="Simmons M.P."/>
            <person name="Aerts A.L."/>
            <person name="Allen A.E."/>
            <person name="Cuvelier M.L."/>
            <person name="Derelle E."/>
            <person name="Everett M.V."/>
            <person name="Foulon E."/>
            <person name="Grimwood J."/>
            <person name="Gundlach H."/>
            <person name="Henrissat B."/>
            <person name="Napoli C."/>
            <person name="McDonald S.M."/>
            <person name="Parker M.S."/>
            <person name="Rombauts S."/>
            <person name="Salamov A."/>
            <person name="Von Dassow P."/>
            <person name="Badger J.H."/>
            <person name="Coutinho P.M."/>
            <person name="Demir E."/>
            <person name="Dubchak I."/>
            <person name="Gentemann C."/>
            <person name="Eikrem W."/>
            <person name="Gready J.E."/>
            <person name="John U."/>
            <person name="Lanier W."/>
            <person name="Lindquist E.A."/>
            <person name="Lucas S."/>
            <person name="Mayer K.F."/>
            <person name="Moreau H."/>
            <person name="Not F."/>
            <person name="Otillar R."/>
            <person name="Panaud O."/>
            <person name="Pangilinan J."/>
            <person name="Paulsen I."/>
            <person name="Piegu B."/>
            <person name="Poliakov A."/>
            <person name="Robbens S."/>
            <person name="Schmutz J."/>
            <person name="Toulza E."/>
            <person name="Wyss T."/>
            <person name="Zelensky A."/>
            <person name="Zhou K."/>
            <person name="Armbrust E.V."/>
            <person name="Bhattacharya D."/>
            <person name="Goodenough U.W."/>
            <person name="Van de Peer Y."/>
            <person name="Grigoriev I.V."/>
        </authorList>
    </citation>
    <scope>NUCLEOTIDE SEQUENCE [LARGE SCALE GENOMIC DNA]</scope>
    <source>
        <strain evidence="2 3">CCMP1545</strain>
    </source>
</reference>
<keyword evidence="2" id="KW-0418">Kinase</keyword>
<feature type="compositionally biased region" description="Gly residues" evidence="1">
    <location>
        <begin position="338"/>
        <end position="353"/>
    </location>
</feature>
<dbReference type="SUPFAM" id="SSF52540">
    <property type="entry name" value="P-loop containing nucleoside triphosphate hydrolases"/>
    <property type="match status" value="1"/>
</dbReference>
<dbReference type="KEGG" id="mpp:MICPUCDRAFT_44766"/>
<dbReference type="RefSeq" id="XP_003061942.1">
    <property type="nucleotide sequence ID" value="XM_003061896.1"/>
</dbReference>
<evidence type="ECO:0000313" key="2">
    <source>
        <dbReference type="EMBL" id="EEH53654.1"/>
    </source>
</evidence>
<evidence type="ECO:0000313" key="3">
    <source>
        <dbReference type="Proteomes" id="UP000001876"/>
    </source>
</evidence>
<feature type="region of interest" description="Disordered" evidence="1">
    <location>
        <begin position="1"/>
        <end position="20"/>
    </location>
</feature>
<name>C1N2V1_MICPC</name>
<dbReference type="AlphaFoldDB" id="C1N2V1"/>
<protein>
    <submittedName>
        <fullName evidence="2">Glycerate kinase</fullName>
    </submittedName>
</protein>
<dbReference type="GO" id="GO:0016301">
    <property type="term" value="F:kinase activity"/>
    <property type="evidence" value="ECO:0007669"/>
    <property type="project" value="UniProtKB-KW"/>
</dbReference>
<evidence type="ECO:0000256" key="1">
    <source>
        <dbReference type="SAM" id="MobiDB-lite"/>
    </source>
</evidence>